<proteinExistence type="predicted"/>
<name>A0ABR2Q996_9ROSI</name>
<dbReference type="InterPro" id="IPR053151">
    <property type="entry name" value="RNase_H-like"/>
</dbReference>
<gene>
    <name evidence="2" type="ORF">V6N11_020600</name>
</gene>
<dbReference type="Proteomes" id="UP001396334">
    <property type="component" value="Unassembled WGS sequence"/>
</dbReference>
<dbReference type="SUPFAM" id="SSF53098">
    <property type="entry name" value="Ribonuclease H-like"/>
    <property type="match status" value="1"/>
</dbReference>
<evidence type="ECO:0000313" key="3">
    <source>
        <dbReference type="Proteomes" id="UP001396334"/>
    </source>
</evidence>
<dbReference type="InterPro" id="IPR002156">
    <property type="entry name" value="RNaseH_domain"/>
</dbReference>
<dbReference type="EMBL" id="JBBPBN010000043">
    <property type="protein sequence ID" value="KAK8997114.1"/>
    <property type="molecule type" value="Genomic_DNA"/>
</dbReference>
<feature type="domain" description="RNase H type-1" evidence="1">
    <location>
        <begin position="298"/>
        <end position="354"/>
    </location>
</feature>
<dbReference type="CDD" id="cd06222">
    <property type="entry name" value="RNase_H_like"/>
    <property type="match status" value="1"/>
</dbReference>
<organism evidence="2 3">
    <name type="scientific">Hibiscus sabdariffa</name>
    <name type="common">roselle</name>
    <dbReference type="NCBI Taxonomy" id="183260"/>
    <lineage>
        <taxon>Eukaryota</taxon>
        <taxon>Viridiplantae</taxon>
        <taxon>Streptophyta</taxon>
        <taxon>Embryophyta</taxon>
        <taxon>Tracheophyta</taxon>
        <taxon>Spermatophyta</taxon>
        <taxon>Magnoliopsida</taxon>
        <taxon>eudicotyledons</taxon>
        <taxon>Gunneridae</taxon>
        <taxon>Pentapetalae</taxon>
        <taxon>rosids</taxon>
        <taxon>malvids</taxon>
        <taxon>Malvales</taxon>
        <taxon>Malvaceae</taxon>
        <taxon>Malvoideae</taxon>
        <taxon>Hibiscus</taxon>
    </lineage>
</organism>
<reference evidence="2 3" key="1">
    <citation type="journal article" date="2024" name="G3 (Bethesda)">
        <title>Genome assembly of Hibiscus sabdariffa L. provides insights into metabolisms of medicinal natural products.</title>
        <authorList>
            <person name="Kim T."/>
        </authorList>
    </citation>
    <scope>NUCLEOTIDE SEQUENCE [LARGE SCALE GENOMIC DNA]</scope>
    <source>
        <strain evidence="2">TK-2024</strain>
        <tissue evidence="2">Old leaves</tissue>
    </source>
</reference>
<evidence type="ECO:0000313" key="2">
    <source>
        <dbReference type="EMBL" id="KAK8997114.1"/>
    </source>
</evidence>
<protein>
    <recommendedName>
        <fullName evidence="1">RNase H type-1 domain-containing protein</fullName>
    </recommendedName>
</protein>
<keyword evidence="3" id="KW-1185">Reference proteome</keyword>
<accession>A0ABR2Q996</accession>
<dbReference type="PANTHER" id="PTHR47723">
    <property type="entry name" value="OS05G0353850 PROTEIN"/>
    <property type="match status" value="1"/>
</dbReference>
<dbReference type="InterPro" id="IPR012337">
    <property type="entry name" value="RNaseH-like_sf"/>
</dbReference>
<dbReference type="InterPro" id="IPR044730">
    <property type="entry name" value="RNase_H-like_dom_plant"/>
</dbReference>
<comment type="caution">
    <text evidence="2">The sequence shown here is derived from an EMBL/GenBank/DDBJ whole genome shotgun (WGS) entry which is preliminary data.</text>
</comment>
<dbReference type="Pfam" id="PF13456">
    <property type="entry name" value="RVT_3"/>
    <property type="match status" value="1"/>
</dbReference>
<sequence length="415" mass="46684">MERLGYMIHNAVDNGSWAPFQFIRNGTPLSYLFFADDLILYAKGDLNQTEVIESILTEFGSYSGHQVNCRKSSIYFSPNTNDGLKQAISSRMGFQQAACLVGNGWSVDLFRDVWIPSLGPLQCYLRDPSIVSRGLTFDSLVAADDNWDVPALSNLFSDSTTAHILNIKCPSADDCVDQSSDLTNYLTFESSSSHLIIFWIAYQQQLMTNAKRCRRNLSSDSSCIACSSLLESTMHLWKMRNDILFHNPILSDTAFVDYGLAWVKYYTDYAEIGTMSSPMLQVETMEWNEPRLEWVCLNVDGTMSLPLSEGSIGGLFRNTDGAWIMGFARAIGRLDSLQVELWALLEGLNLAWDQVCAIHRLRQKSWTIIVSWIPRDANRHADALAKLVSPSDFSIHVYFDPPVVVDSLLKEDINS</sequence>
<evidence type="ECO:0000259" key="1">
    <source>
        <dbReference type="Pfam" id="PF13456"/>
    </source>
</evidence>
<dbReference type="PANTHER" id="PTHR47723:SF19">
    <property type="entry name" value="POLYNUCLEOTIDYL TRANSFERASE, RIBONUCLEASE H-LIKE SUPERFAMILY PROTEIN"/>
    <property type="match status" value="1"/>
</dbReference>